<organism evidence="2 3">
    <name type="scientific">Linum tenue</name>
    <dbReference type="NCBI Taxonomy" id="586396"/>
    <lineage>
        <taxon>Eukaryota</taxon>
        <taxon>Viridiplantae</taxon>
        <taxon>Streptophyta</taxon>
        <taxon>Embryophyta</taxon>
        <taxon>Tracheophyta</taxon>
        <taxon>Spermatophyta</taxon>
        <taxon>Magnoliopsida</taxon>
        <taxon>eudicotyledons</taxon>
        <taxon>Gunneridae</taxon>
        <taxon>Pentapetalae</taxon>
        <taxon>rosids</taxon>
        <taxon>fabids</taxon>
        <taxon>Malpighiales</taxon>
        <taxon>Linaceae</taxon>
        <taxon>Linum</taxon>
    </lineage>
</organism>
<evidence type="ECO:0000313" key="3">
    <source>
        <dbReference type="Proteomes" id="UP001154282"/>
    </source>
</evidence>
<keyword evidence="1" id="KW-1133">Transmembrane helix</keyword>
<dbReference type="Proteomes" id="UP001154282">
    <property type="component" value="Unassembled WGS sequence"/>
</dbReference>
<evidence type="ECO:0000256" key="1">
    <source>
        <dbReference type="SAM" id="Phobius"/>
    </source>
</evidence>
<keyword evidence="3" id="KW-1185">Reference proteome</keyword>
<feature type="non-terminal residue" evidence="2">
    <location>
        <position position="107"/>
    </location>
</feature>
<sequence length="107" mass="12121">MRTILTTLGRTFRVCIGRLLNHRISTRTLGVLFVLSFDLGVFVYWSHFSMLTRIAPIFLQVFLQASISPSRPRADGSLPSLSRIHVGKFMGEFILFRAPLPSMHSTL</sequence>
<protein>
    <submittedName>
        <fullName evidence="2">Uncharacterized protein</fullName>
    </submittedName>
</protein>
<evidence type="ECO:0000313" key="2">
    <source>
        <dbReference type="EMBL" id="CAI0383795.1"/>
    </source>
</evidence>
<accession>A0AAV0HHX7</accession>
<feature type="transmembrane region" description="Helical" evidence="1">
    <location>
        <begin position="28"/>
        <end position="45"/>
    </location>
</feature>
<gene>
    <name evidence="2" type="ORF">LITE_LOCUS4150</name>
</gene>
<keyword evidence="1" id="KW-0812">Transmembrane</keyword>
<dbReference type="AlphaFoldDB" id="A0AAV0HHX7"/>
<proteinExistence type="predicted"/>
<keyword evidence="1" id="KW-0472">Membrane</keyword>
<comment type="caution">
    <text evidence="2">The sequence shown here is derived from an EMBL/GenBank/DDBJ whole genome shotgun (WGS) entry which is preliminary data.</text>
</comment>
<dbReference type="EMBL" id="CAMGYJ010000002">
    <property type="protein sequence ID" value="CAI0383795.1"/>
    <property type="molecule type" value="Genomic_DNA"/>
</dbReference>
<name>A0AAV0HHX7_9ROSI</name>
<reference evidence="2" key="1">
    <citation type="submission" date="2022-08" db="EMBL/GenBank/DDBJ databases">
        <authorList>
            <person name="Gutierrez-Valencia J."/>
        </authorList>
    </citation>
    <scope>NUCLEOTIDE SEQUENCE</scope>
</reference>